<evidence type="ECO:0000256" key="4">
    <source>
        <dbReference type="ARBA" id="ARBA00023136"/>
    </source>
</evidence>
<feature type="domain" description="RagB/SusD" evidence="6">
    <location>
        <begin position="413"/>
        <end position="562"/>
    </location>
</feature>
<dbReference type="Gene3D" id="1.25.40.390">
    <property type="match status" value="1"/>
</dbReference>
<dbReference type="OrthoDB" id="906516at2"/>
<keyword evidence="9" id="KW-1185">Reference proteome</keyword>
<accession>A0A0H4PJ51</accession>
<comment type="subcellular location">
    <subcellularLocation>
        <location evidence="1">Cell outer membrane</location>
    </subcellularLocation>
</comment>
<dbReference type="InterPro" id="IPR012944">
    <property type="entry name" value="SusD_RagB_dom"/>
</dbReference>
<evidence type="ECO:0000256" key="5">
    <source>
        <dbReference type="ARBA" id="ARBA00023237"/>
    </source>
</evidence>
<dbReference type="InterPro" id="IPR033985">
    <property type="entry name" value="SusD-like_N"/>
</dbReference>
<gene>
    <name evidence="8" type="ORF">CA2015_3574</name>
</gene>
<evidence type="ECO:0000256" key="1">
    <source>
        <dbReference type="ARBA" id="ARBA00004442"/>
    </source>
</evidence>
<evidence type="ECO:0000256" key="2">
    <source>
        <dbReference type="ARBA" id="ARBA00006275"/>
    </source>
</evidence>
<name>A0A0H4PJ51_9BACT</name>
<evidence type="ECO:0000259" key="7">
    <source>
        <dbReference type="Pfam" id="PF14322"/>
    </source>
</evidence>
<keyword evidence="4" id="KW-0472">Membrane</keyword>
<dbReference type="Pfam" id="PF14322">
    <property type="entry name" value="SusD-like_3"/>
    <property type="match status" value="1"/>
</dbReference>
<dbReference type="Proteomes" id="UP000036520">
    <property type="component" value="Chromosome"/>
</dbReference>
<evidence type="ECO:0000256" key="3">
    <source>
        <dbReference type="ARBA" id="ARBA00022729"/>
    </source>
</evidence>
<sequence length="567" mass="64505">MKNKISLILILFSAVYCLSCEEYLEEELISGVSAGTYYTTASGFEAALAATYAEPKSFYGTERGFTMTVFGTDLHTNGRGGSHKMINYYDGAFSPAQSFVRDTWRDFYRGINQANAVINRSENVEGVTQEVKTTRIAEVRFLRALFYFNLVQFFGDIHLSLDETVGVEIDANRTPASQIYTDAIIPDLEFAIDNLPDSQNEYGRATKPAAEFLLAKVYMTRAYKTYGAGNADAAEAARLMGNVIDNYDFSLLPDFADLWDINNERNSEVIFAIQNNKNQVDEGLDTQGHSGHLYFLMEYDILPGMARDTENGRPWIRFRPTEFLLGLWDREFDARYDKTYKHAWISNTESSIPVWTSEDASKGYVSSALVGTRKFSIGDTAVFIPGPGKDEIWTDEKKGKTRYLVFTNNQYDERWYPTLNKWIDPTRPNRQHTPGQRNHPLMRLADAYLIRAEARIMQNELSAAAEDINTVRRRGAWTGKEEAIEISPEEATLEFLLDERGRELVGEGHRWFDLTRTGKLVERVRAHNPEGRNNIQDYHILRPIPLEQIDRTSGGYQQNCGYIGADC</sequence>
<dbReference type="Pfam" id="PF07980">
    <property type="entry name" value="SusD_RagB"/>
    <property type="match status" value="1"/>
</dbReference>
<reference evidence="8 9" key="1">
    <citation type="submission" date="2015-07" db="EMBL/GenBank/DDBJ databases">
        <authorList>
            <person name="Kim K.M."/>
        </authorList>
    </citation>
    <scope>NUCLEOTIDE SEQUENCE [LARGE SCALE GENOMIC DNA]</scope>
    <source>
        <strain evidence="8 9">KCTC 12363</strain>
    </source>
</reference>
<dbReference type="SUPFAM" id="SSF48452">
    <property type="entry name" value="TPR-like"/>
    <property type="match status" value="1"/>
</dbReference>
<comment type="similarity">
    <text evidence="2">Belongs to the SusD family.</text>
</comment>
<dbReference type="GO" id="GO:0009279">
    <property type="term" value="C:cell outer membrane"/>
    <property type="evidence" value="ECO:0007669"/>
    <property type="project" value="UniProtKB-SubCell"/>
</dbReference>
<dbReference type="RefSeq" id="WP_048643118.1">
    <property type="nucleotide sequence ID" value="NZ_CAXBGM010000025.1"/>
</dbReference>
<dbReference type="InterPro" id="IPR011990">
    <property type="entry name" value="TPR-like_helical_dom_sf"/>
</dbReference>
<feature type="domain" description="SusD-like N-terminal" evidence="7">
    <location>
        <begin position="86"/>
        <end position="219"/>
    </location>
</feature>
<evidence type="ECO:0000313" key="8">
    <source>
        <dbReference type="EMBL" id="AKP52953.1"/>
    </source>
</evidence>
<dbReference type="STRING" id="320787.CA2015_3574"/>
<keyword evidence="3" id="KW-0732">Signal</keyword>
<dbReference type="KEGG" id="camu:CA2015_3574"/>
<proteinExistence type="inferred from homology"/>
<dbReference type="EMBL" id="CP012040">
    <property type="protein sequence ID" value="AKP52953.1"/>
    <property type="molecule type" value="Genomic_DNA"/>
</dbReference>
<keyword evidence="5" id="KW-0998">Cell outer membrane</keyword>
<organism evidence="8 9">
    <name type="scientific">Cyclobacterium amurskyense</name>
    <dbReference type="NCBI Taxonomy" id="320787"/>
    <lineage>
        <taxon>Bacteria</taxon>
        <taxon>Pseudomonadati</taxon>
        <taxon>Bacteroidota</taxon>
        <taxon>Cytophagia</taxon>
        <taxon>Cytophagales</taxon>
        <taxon>Cyclobacteriaceae</taxon>
        <taxon>Cyclobacterium</taxon>
    </lineage>
</organism>
<evidence type="ECO:0000259" key="6">
    <source>
        <dbReference type="Pfam" id="PF07980"/>
    </source>
</evidence>
<protein>
    <submittedName>
        <fullName evidence="8">Putative outer membrane protein, probably involved in nutrient binding protein</fullName>
    </submittedName>
</protein>
<dbReference type="AlphaFoldDB" id="A0A0H4PJ51"/>
<evidence type="ECO:0000313" key="9">
    <source>
        <dbReference type="Proteomes" id="UP000036520"/>
    </source>
</evidence>
<dbReference type="PATRIC" id="fig|320787.5.peg.3916"/>